<evidence type="ECO:0000313" key="2">
    <source>
        <dbReference type="EMBL" id="CAI8017645.1"/>
    </source>
</evidence>
<dbReference type="Proteomes" id="UP001174909">
    <property type="component" value="Unassembled WGS sequence"/>
</dbReference>
<reference evidence="2" key="1">
    <citation type="submission" date="2023-03" db="EMBL/GenBank/DDBJ databases">
        <authorList>
            <person name="Steffen K."/>
            <person name="Cardenas P."/>
        </authorList>
    </citation>
    <scope>NUCLEOTIDE SEQUENCE</scope>
</reference>
<protein>
    <submittedName>
        <fullName evidence="2">Uncharacterized protein</fullName>
    </submittedName>
</protein>
<dbReference type="EMBL" id="CASHTH010001645">
    <property type="protein sequence ID" value="CAI8017645.1"/>
    <property type="molecule type" value="Genomic_DNA"/>
</dbReference>
<sequence>MFMFPAGGGSAGREGGEGDAPKILRGTAELTKAANVQHEATHSLLSHRQRTLEDKRMLAEEKKEHQWRSRIAHRTALS</sequence>
<accession>A0AA35RTW6</accession>
<keyword evidence="3" id="KW-1185">Reference proteome</keyword>
<dbReference type="AlphaFoldDB" id="A0AA35RTW6"/>
<organism evidence="2 3">
    <name type="scientific">Geodia barretti</name>
    <name type="common">Barrett's horny sponge</name>
    <dbReference type="NCBI Taxonomy" id="519541"/>
    <lineage>
        <taxon>Eukaryota</taxon>
        <taxon>Metazoa</taxon>
        <taxon>Porifera</taxon>
        <taxon>Demospongiae</taxon>
        <taxon>Heteroscleromorpha</taxon>
        <taxon>Tetractinellida</taxon>
        <taxon>Astrophorina</taxon>
        <taxon>Geodiidae</taxon>
        <taxon>Geodia</taxon>
    </lineage>
</organism>
<evidence type="ECO:0000313" key="3">
    <source>
        <dbReference type="Proteomes" id="UP001174909"/>
    </source>
</evidence>
<name>A0AA35RTW6_GEOBA</name>
<comment type="caution">
    <text evidence="2">The sequence shown here is derived from an EMBL/GenBank/DDBJ whole genome shotgun (WGS) entry which is preliminary data.</text>
</comment>
<evidence type="ECO:0000256" key="1">
    <source>
        <dbReference type="SAM" id="MobiDB-lite"/>
    </source>
</evidence>
<feature type="region of interest" description="Disordered" evidence="1">
    <location>
        <begin position="1"/>
        <end position="21"/>
    </location>
</feature>
<gene>
    <name evidence="2" type="ORF">GBAR_LOCUS10684</name>
</gene>
<proteinExistence type="predicted"/>
<feature type="compositionally biased region" description="Gly residues" evidence="1">
    <location>
        <begin position="1"/>
        <end position="13"/>
    </location>
</feature>